<dbReference type="InterPro" id="IPR010730">
    <property type="entry name" value="HET"/>
</dbReference>
<sequence>MLQQQDCLRSLSYGKVLDRDWIDLTVVRQWLAHCTQSHGKLCSQHSWGIAIQPPKFLRVIDVYNLCLVEVARPEQCRFVALSYVWGRSTPLRLRYNNVDSMKRPQGLRQYMSSLPRTIIDAMEVVRGLDERYLWVDSLCILQGDSVEAREQIATMDRVYGSAFFTIVAAQGSDADHGLRGIKRYHFSFCEPGRPRNIDQPVAKIKDDAHIIAPFPSEASLTHTTWNTRAWTFQERILSKRILAFCGEEVVWHCRKMVCREDMQCEDSGYGPESLDWLSLKPQYFGEDVDALWVDGSLMTDRHGRTRVVRSGTFGQYSRMVEEYTSRHLTFESDAIRALEGLLHVFQLSFRSEFISGLPKSLLDVALLWRPMRQLQRRRGFPSWSWTGWKGQVSYNKAMESANRAYSGEEGTRSLQRWYTFSSSSSRLEPVNGHGWGVPLSRLPAEWEASLDCSTGRTGRTLTSDPLQLRSYVQATLGNRLLDGDMTYLILCTTCTRSFQLGNQILQDSDTETLTPHGPPIPPESRPLRFSIVASAFEWIGTVLLDGTGPEWMDKQTHEFILISEAQYFGLDDEPYNVGEFPLYHVMLVEHDRRTGISTRLGLGRVRKTAWMMAEPTERVVILG</sequence>
<dbReference type="PANTHER" id="PTHR33112">
    <property type="entry name" value="DOMAIN PROTEIN, PUTATIVE-RELATED"/>
    <property type="match status" value="1"/>
</dbReference>
<keyword evidence="3" id="KW-1185">Reference proteome</keyword>
<protein>
    <submittedName>
        <fullName evidence="2">HET-domain-containing protein</fullName>
    </submittedName>
</protein>
<dbReference type="OrthoDB" id="2958217at2759"/>
<dbReference type="Proteomes" id="UP000248340">
    <property type="component" value="Unassembled WGS sequence"/>
</dbReference>
<dbReference type="STRING" id="1448315.A0A319BWA3"/>
<dbReference type="EMBL" id="KZ821734">
    <property type="protein sequence ID" value="PYH77956.1"/>
    <property type="molecule type" value="Genomic_DNA"/>
</dbReference>
<feature type="domain" description="Heterokaryon incompatibility" evidence="1">
    <location>
        <begin position="78"/>
        <end position="234"/>
    </location>
</feature>
<organism evidence="2 3">
    <name type="scientific">Aspergillus uvarum CBS 121591</name>
    <dbReference type="NCBI Taxonomy" id="1448315"/>
    <lineage>
        <taxon>Eukaryota</taxon>
        <taxon>Fungi</taxon>
        <taxon>Dikarya</taxon>
        <taxon>Ascomycota</taxon>
        <taxon>Pezizomycotina</taxon>
        <taxon>Eurotiomycetes</taxon>
        <taxon>Eurotiomycetidae</taxon>
        <taxon>Eurotiales</taxon>
        <taxon>Aspergillaceae</taxon>
        <taxon>Aspergillus</taxon>
        <taxon>Aspergillus subgen. Circumdati</taxon>
    </lineage>
</organism>
<evidence type="ECO:0000313" key="3">
    <source>
        <dbReference type="Proteomes" id="UP000248340"/>
    </source>
</evidence>
<dbReference type="AlphaFoldDB" id="A0A319BWA3"/>
<accession>A0A319BWA3</accession>
<dbReference type="VEuPathDB" id="FungiDB:BO82DRAFT_292445"/>
<evidence type="ECO:0000259" key="1">
    <source>
        <dbReference type="Pfam" id="PF06985"/>
    </source>
</evidence>
<name>A0A319BWA3_9EURO</name>
<evidence type="ECO:0000313" key="2">
    <source>
        <dbReference type="EMBL" id="PYH77956.1"/>
    </source>
</evidence>
<dbReference type="PANTHER" id="PTHR33112:SF12">
    <property type="entry name" value="HETEROKARYON INCOMPATIBILITY DOMAIN-CONTAINING PROTEIN"/>
    <property type="match status" value="1"/>
</dbReference>
<dbReference type="GeneID" id="37134505"/>
<reference evidence="2 3" key="1">
    <citation type="submission" date="2016-12" db="EMBL/GenBank/DDBJ databases">
        <title>The genomes of Aspergillus section Nigri reveals drivers in fungal speciation.</title>
        <authorList>
            <consortium name="DOE Joint Genome Institute"/>
            <person name="Vesth T.C."/>
            <person name="Nybo J."/>
            <person name="Theobald S."/>
            <person name="Brandl J."/>
            <person name="Frisvad J.C."/>
            <person name="Nielsen K.F."/>
            <person name="Lyhne E.K."/>
            <person name="Kogle M.E."/>
            <person name="Kuo A."/>
            <person name="Riley R."/>
            <person name="Clum A."/>
            <person name="Nolan M."/>
            <person name="Lipzen A."/>
            <person name="Salamov A."/>
            <person name="Henrissat B."/>
            <person name="Wiebenga A."/>
            <person name="De Vries R.P."/>
            <person name="Grigoriev I.V."/>
            <person name="Mortensen U.H."/>
            <person name="Andersen M.R."/>
            <person name="Baker S.E."/>
        </authorList>
    </citation>
    <scope>NUCLEOTIDE SEQUENCE [LARGE SCALE GENOMIC DNA]</scope>
    <source>
        <strain evidence="2 3">CBS 121591</strain>
    </source>
</reference>
<proteinExistence type="predicted"/>
<dbReference type="Pfam" id="PF06985">
    <property type="entry name" value="HET"/>
    <property type="match status" value="1"/>
</dbReference>
<gene>
    <name evidence="2" type="ORF">BO82DRAFT_292445</name>
</gene>
<dbReference type="RefSeq" id="XP_025488156.1">
    <property type="nucleotide sequence ID" value="XM_025631764.1"/>
</dbReference>